<keyword evidence="3 8" id="KW-0436">Ligase</keyword>
<dbReference type="KEGG" id="spir:CWM47_07045"/>
<proteinExistence type="inferred from homology"/>
<dbReference type="SUPFAM" id="SSF56037">
    <property type="entry name" value="PheT/TilS domain"/>
    <property type="match status" value="1"/>
</dbReference>
<protein>
    <recommendedName>
        <fullName evidence="8">tRNA(Ile)-lysidine synthase</fullName>
        <ecNumber evidence="8">6.3.4.19</ecNumber>
    </recommendedName>
    <alternativeName>
        <fullName evidence="8">tRNA(Ile)-2-lysyl-cytidine synthase</fullName>
    </alternativeName>
    <alternativeName>
        <fullName evidence="8">tRNA(Ile)-lysidine synthetase</fullName>
    </alternativeName>
</protein>
<keyword evidence="11" id="KW-1185">Reference proteome</keyword>
<evidence type="ECO:0000256" key="2">
    <source>
        <dbReference type="ARBA" id="ARBA00022490"/>
    </source>
</evidence>
<dbReference type="SMART" id="SM00977">
    <property type="entry name" value="TilS_C"/>
    <property type="match status" value="1"/>
</dbReference>
<accession>A0A2K8YVJ1</accession>
<dbReference type="InterPro" id="IPR012094">
    <property type="entry name" value="tRNA_Ile_lys_synt"/>
</dbReference>
<name>A0A2K8YVJ1_9BACT</name>
<dbReference type="OrthoDB" id="9807403at2"/>
<gene>
    <name evidence="8 10" type="primary">tilS</name>
    <name evidence="10" type="ORF">CWM47_07045</name>
</gene>
<evidence type="ECO:0000256" key="4">
    <source>
        <dbReference type="ARBA" id="ARBA00022694"/>
    </source>
</evidence>
<dbReference type="GO" id="GO:0005737">
    <property type="term" value="C:cytoplasm"/>
    <property type="evidence" value="ECO:0007669"/>
    <property type="project" value="UniProtKB-SubCell"/>
</dbReference>
<dbReference type="SUPFAM" id="SSF52402">
    <property type="entry name" value="Adenine nucleotide alpha hydrolases-like"/>
    <property type="match status" value="1"/>
</dbReference>
<comment type="function">
    <text evidence="8">Ligates lysine onto the cytidine present at position 34 of the AUA codon-specific tRNA(Ile) that contains the anticodon CAU, in an ATP-dependent manner. Cytidine is converted to lysidine, thus changing the amino acid specificity of the tRNA from methionine to isoleucine.</text>
</comment>
<evidence type="ECO:0000256" key="1">
    <source>
        <dbReference type="ARBA" id="ARBA00004496"/>
    </source>
</evidence>
<evidence type="ECO:0000313" key="11">
    <source>
        <dbReference type="Proteomes" id="UP000232883"/>
    </source>
</evidence>
<evidence type="ECO:0000259" key="9">
    <source>
        <dbReference type="SMART" id="SM00977"/>
    </source>
</evidence>
<sequence>MVGNDFLGFINDNRLFETTDRVLLAVSGGLDSVAMAELFQQANQPFAIAHVNFSLRAEESDADAIFVENMAKGYGVPFHLIRFDTATVARERGVSIQMAARELRYTWFDQLLQDYSYACVATAHHQNDLLETLLLNLTRGTGLAGLHGISARQNQLVRPLLFATRDQLAAYIDEHNLQYREDSSNSNDKYARNRIRHHVVPVLNDLNPGLWQTLPRTVERLRAAETLMRTELDRSWHAVAEPMGDTVLLPTAKLVALPEVAFRLMEWLKPMGFSPEQARQLASLLSQPAGQIIQSTTHRVVHERAGLLLEPLPIQRDFNLRFIEWPSNPVDVKGYFELIIDFFDKPVDFRPANSLNSACLDADRLTLPLTIRPWRQGDKLHPLGLNGHKLVSDLLNDLKLSRTEREQTVVLLSGNEIAWVIGRRIDHRFRVTAQTKHIVRFECR</sequence>
<dbReference type="InterPro" id="IPR011063">
    <property type="entry name" value="TilS/TtcA_N"/>
</dbReference>
<dbReference type="InterPro" id="IPR012795">
    <property type="entry name" value="tRNA_Ile_lys_synt_N"/>
</dbReference>
<dbReference type="Pfam" id="PF11734">
    <property type="entry name" value="TilS_C"/>
    <property type="match status" value="1"/>
</dbReference>
<dbReference type="PANTHER" id="PTHR43033">
    <property type="entry name" value="TRNA(ILE)-LYSIDINE SYNTHASE-RELATED"/>
    <property type="match status" value="1"/>
</dbReference>
<keyword evidence="6 8" id="KW-0067">ATP-binding</keyword>
<dbReference type="GO" id="GO:0005524">
    <property type="term" value="F:ATP binding"/>
    <property type="evidence" value="ECO:0007669"/>
    <property type="project" value="UniProtKB-UniRule"/>
</dbReference>
<dbReference type="Proteomes" id="UP000232883">
    <property type="component" value="Chromosome"/>
</dbReference>
<keyword evidence="2 8" id="KW-0963">Cytoplasm</keyword>
<organism evidence="10 11">
    <name type="scientific">Spirosoma pollinicola</name>
    <dbReference type="NCBI Taxonomy" id="2057025"/>
    <lineage>
        <taxon>Bacteria</taxon>
        <taxon>Pseudomonadati</taxon>
        <taxon>Bacteroidota</taxon>
        <taxon>Cytophagia</taxon>
        <taxon>Cytophagales</taxon>
        <taxon>Cytophagaceae</taxon>
        <taxon>Spirosoma</taxon>
    </lineage>
</organism>
<evidence type="ECO:0000256" key="7">
    <source>
        <dbReference type="ARBA" id="ARBA00048539"/>
    </source>
</evidence>
<evidence type="ECO:0000256" key="8">
    <source>
        <dbReference type="HAMAP-Rule" id="MF_01161"/>
    </source>
</evidence>
<evidence type="ECO:0000313" key="10">
    <source>
        <dbReference type="EMBL" id="AUD01594.1"/>
    </source>
</evidence>
<feature type="domain" description="Lysidine-tRNA(Ile) synthetase C-terminal" evidence="9">
    <location>
        <begin position="369"/>
        <end position="441"/>
    </location>
</feature>
<dbReference type="AlphaFoldDB" id="A0A2K8YVJ1"/>
<dbReference type="PANTHER" id="PTHR43033:SF1">
    <property type="entry name" value="TRNA(ILE)-LYSIDINE SYNTHASE-RELATED"/>
    <property type="match status" value="1"/>
</dbReference>
<comment type="subcellular location">
    <subcellularLocation>
        <location evidence="1 8">Cytoplasm</location>
    </subcellularLocation>
</comment>
<dbReference type="GO" id="GO:0006400">
    <property type="term" value="P:tRNA modification"/>
    <property type="evidence" value="ECO:0007669"/>
    <property type="project" value="UniProtKB-UniRule"/>
</dbReference>
<feature type="binding site" evidence="8">
    <location>
        <begin position="27"/>
        <end position="32"/>
    </location>
    <ligand>
        <name>ATP</name>
        <dbReference type="ChEBI" id="CHEBI:30616"/>
    </ligand>
</feature>
<keyword evidence="4 8" id="KW-0819">tRNA processing</keyword>
<dbReference type="HAMAP" id="MF_01161">
    <property type="entry name" value="tRNA_Ile_lys_synt"/>
    <property type="match status" value="1"/>
</dbReference>
<evidence type="ECO:0000256" key="5">
    <source>
        <dbReference type="ARBA" id="ARBA00022741"/>
    </source>
</evidence>
<dbReference type="Gene3D" id="3.40.50.620">
    <property type="entry name" value="HUPs"/>
    <property type="match status" value="1"/>
</dbReference>
<dbReference type="InterPro" id="IPR014729">
    <property type="entry name" value="Rossmann-like_a/b/a_fold"/>
</dbReference>
<reference evidence="10 11" key="1">
    <citation type="submission" date="2017-11" db="EMBL/GenBank/DDBJ databases">
        <title>Taxonomic description and genome sequences of Spirosoma HA7 sp. nov., isolated from pollen microhabitat of Corylus avellana.</title>
        <authorList>
            <person name="Ambika Manirajan B."/>
            <person name="Suarez C."/>
            <person name="Ratering S."/>
            <person name="Geissler-Plaum R."/>
            <person name="Cardinale M."/>
            <person name="Sylvia S."/>
        </authorList>
    </citation>
    <scope>NUCLEOTIDE SEQUENCE [LARGE SCALE GENOMIC DNA]</scope>
    <source>
        <strain evidence="10 11">HA7</strain>
    </source>
</reference>
<evidence type="ECO:0000256" key="6">
    <source>
        <dbReference type="ARBA" id="ARBA00022840"/>
    </source>
</evidence>
<dbReference type="NCBIfam" id="TIGR02433">
    <property type="entry name" value="lysidine_TilS_C"/>
    <property type="match status" value="1"/>
</dbReference>
<dbReference type="CDD" id="cd01992">
    <property type="entry name" value="TilS_N"/>
    <property type="match status" value="1"/>
</dbReference>
<dbReference type="EC" id="6.3.4.19" evidence="8"/>
<dbReference type="RefSeq" id="WP_100987315.1">
    <property type="nucleotide sequence ID" value="NZ_CP025096.1"/>
</dbReference>
<comment type="domain">
    <text evidence="8">The N-terminal region contains the highly conserved SGGXDS motif, predicted to be a P-loop motif involved in ATP binding.</text>
</comment>
<dbReference type="Pfam" id="PF01171">
    <property type="entry name" value="ATP_bind_3"/>
    <property type="match status" value="1"/>
</dbReference>
<dbReference type="GO" id="GO:0032267">
    <property type="term" value="F:tRNA(Ile)-lysidine synthase activity"/>
    <property type="evidence" value="ECO:0007669"/>
    <property type="project" value="UniProtKB-EC"/>
</dbReference>
<comment type="catalytic activity">
    <reaction evidence="7 8">
        <text>cytidine(34) in tRNA(Ile2) + L-lysine + ATP = lysidine(34) in tRNA(Ile2) + AMP + diphosphate + H(+)</text>
        <dbReference type="Rhea" id="RHEA:43744"/>
        <dbReference type="Rhea" id="RHEA-COMP:10625"/>
        <dbReference type="Rhea" id="RHEA-COMP:10670"/>
        <dbReference type="ChEBI" id="CHEBI:15378"/>
        <dbReference type="ChEBI" id="CHEBI:30616"/>
        <dbReference type="ChEBI" id="CHEBI:32551"/>
        <dbReference type="ChEBI" id="CHEBI:33019"/>
        <dbReference type="ChEBI" id="CHEBI:82748"/>
        <dbReference type="ChEBI" id="CHEBI:83665"/>
        <dbReference type="ChEBI" id="CHEBI:456215"/>
        <dbReference type="EC" id="6.3.4.19"/>
    </reaction>
</comment>
<comment type="similarity">
    <text evidence="8">Belongs to the tRNA(Ile)-lysidine synthase family.</text>
</comment>
<keyword evidence="5 8" id="KW-0547">Nucleotide-binding</keyword>
<dbReference type="EMBL" id="CP025096">
    <property type="protein sequence ID" value="AUD01594.1"/>
    <property type="molecule type" value="Genomic_DNA"/>
</dbReference>
<dbReference type="NCBIfam" id="TIGR02432">
    <property type="entry name" value="lysidine_TilS_N"/>
    <property type="match status" value="1"/>
</dbReference>
<evidence type="ECO:0000256" key="3">
    <source>
        <dbReference type="ARBA" id="ARBA00022598"/>
    </source>
</evidence>
<dbReference type="InterPro" id="IPR012796">
    <property type="entry name" value="Lysidine-tRNA-synth_C"/>
</dbReference>